<proteinExistence type="predicted"/>
<organism evidence="2 3">
    <name type="scientific">Paramuribaculum intestinale</name>
    <dbReference type="NCBI Taxonomy" id="2094151"/>
    <lineage>
        <taxon>Bacteria</taxon>
        <taxon>Pseudomonadati</taxon>
        <taxon>Bacteroidota</taxon>
        <taxon>Bacteroidia</taxon>
        <taxon>Bacteroidales</taxon>
        <taxon>Muribaculaceae</taxon>
        <taxon>Paramuribaculum</taxon>
    </lineage>
</organism>
<gene>
    <name evidence="2" type="ORF">C5O25_06110</name>
</gene>
<reference evidence="3" key="1">
    <citation type="submission" date="2018-02" db="EMBL/GenBank/DDBJ databases">
        <authorList>
            <person name="Clavel T."/>
            <person name="Strowig T."/>
        </authorList>
    </citation>
    <scope>NUCLEOTIDE SEQUENCE [LARGE SCALE GENOMIC DNA]</scope>
    <source>
        <strain evidence="3">DSM 100764</strain>
    </source>
</reference>
<feature type="domain" description="YgjP-like metallopeptidase" evidence="1">
    <location>
        <begin position="73"/>
        <end position="183"/>
    </location>
</feature>
<keyword evidence="3" id="KW-1185">Reference proteome</keyword>
<protein>
    <submittedName>
        <fullName evidence="2">DUF45 domain-containing protein</fullName>
    </submittedName>
</protein>
<evidence type="ECO:0000313" key="3">
    <source>
        <dbReference type="Proteomes" id="UP000244925"/>
    </source>
</evidence>
<dbReference type="CDD" id="cd07344">
    <property type="entry name" value="M48_yhfN_like"/>
    <property type="match status" value="1"/>
</dbReference>
<dbReference type="EMBL" id="PUBV01000009">
    <property type="protein sequence ID" value="PWB07931.1"/>
    <property type="molecule type" value="Genomic_DNA"/>
</dbReference>
<dbReference type="InterPro" id="IPR002725">
    <property type="entry name" value="YgjP-like_metallopeptidase"/>
</dbReference>
<dbReference type="Gene3D" id="3.30.2010.10">
    <property type="entry name" value="Metalloproteases ('zincins'), catalytic domain"/>
    <property type="match status" value="1"/>
</dbReference>
<evidence type="ECO:0000259" key="1">
    <source>
        <dbReference type="Pfam" id="PF01863"/>
    </source>
</evidence>
<dbReference type="Proteomes" id="UP000244925">
    <property type="component" value="Unassembled WGS sequence"/>
</dbReference>
<dbReference type="GeneID" id="93424124"/>
<sequence>MESMKQPEFIINPSLRLRTAHINVAWHQVDGGIIDREGEYLCASCRYIVDGHTVMIIVADLPQIDIIYSPSTDFNDTGIQEWLRVTLRDHITAQAEKVLPERVRYWLENKRLAGGGVVIKRLPKNVLGQCTYDNVIYLPPMLVIFRSDWIDGVILHEIAHFRHKHHRKPFWDHLSVLLGEDARHKDAKTDICLAPYFPYYCFLMK</sequence>
<evidence type="ECO:0000313" key="2">
    <source>
        <dbReference type="EMBL" id="PWB07931.1"/>
    </source>
</evidence>
<dbReference type="Pfam" id="PF01863">
    <property type="entry name" value="YgjP-like"/>
    <property type="match status" value="1"/>
</dbReference>
<accession>A0A2V1IYZ2</accession>
<comment type="caution">
    <text evidence="2">The sequence shown here is derived from an EMBL/GenBank/DDBJ whole genome shotgun (WGS) entry which is preliminary data.</text>
</comment>
<dbReference type="AlphaFoldDB" id="A0A2V1IYZ2"/>
<dbReference type="RefSeq" id="WP_107035848.1">
    <property type="nucleotide sequence ID" value="NZ_CAOMZA010000032.1"/>
</dbReference>
<name>A0A2V1IYZ2_9BACT</name>